<evidence type="ECO:0000313" key="2">
    <source>
        <dbReference type="EMBL" id="KRX99937.1"/>
    </source>
</evidence>
<proteinExistence type="predicted"/>
<gene>
    <name evidence="2" type="ORF">T4E_10111</name>
</gene>
<name>A0A0V0YHX5_TRIPS</name>
<dbReference type="EMBL" id="JYDU01000011">
    <property type="protein sequence ID" value="KRX99937.1"/>
    <property type="molecule type" value="Genomic_DNA"/>
</dbReference>
<protein>
    <submittedName>
        <fullName evidence="2">Uncharacterized protein</fullName>
    </submittedName>
</protein>
<evidence type="ECO:0000313" key="3">
    <source>
        <dbReference type="Proteomes" id="UP000054815"/>
    </source>
</evidence>
<organism evidence="2 3">
    <name type="scientific">Trichinella pseudospiralis</name>
    <name type="common">Parasitic roundworm</name>
    <dbReference type="NCBI Taxonomy" id="6337"/>
    <lineage>
        <taxon>Eukaryota</taxon>
        <taxon>Metazoa</taxon>
        <taxon>Ecdysozoa</taxon>
        <taxon>Nematoda</taxon>
        <taxon>Enoplea</taxon>
        <taxon>Dorylaimia</taxon>
        <taxon>Trichinellida</taxon>
        <taxon>Trichinellidae</taxon>
        <taxon>Trichinella</taxon>
    </lineage>
</organism>
<evidence type="ECO:0000256" key="1">
    <source>
        <dbReference type="SAM" id="MobiDB-lite"/>
    </source>
</evidence>
<reference evidence="2 3" key="1">
    <citation type="submission" date="2015-01" db="EMBL/GenBank/DDBJ databases">
        <title>Evolution of Trichinella species and genotypes.</title>
        <authorList>
            <person name="Korhonen P.K."/>
            <person name="Edoardo P."/>
            <person name="Giuseppe L.R."/>
            <person name="Gasser R.B."/>
        </authorList>
    </citation>
    <scope>NUCLEOTIDE SEQUENCE [LARGE SCALE GENOMIC DNA]</scope>
    <source>
        <strain evidence="2">ISS141</strain>
    </source>
</reference>
<dbReference type="Proteomes" id="UP000054815">
    <property type="component" value="Unassembled WGS sequence"/>
</dbReference>
<accession>A0A0V0YHX5</accession>
<dbReference type="AlphaFoldDB" id="A0A0V0YHX5"/>
<feature type="region of interest" description="Disordered" evidence="1">
    <location>
        <begin position="25"/>
        <end position="44"/>
    </location>
</feature>
<comment type="caution">
    <text evidence="2">The sequence shown here is derived from an EMBL/GenBank/DDBJ whole genome shotgun (WGS) entry which is preliminary data.</text>
</comment>
<sequence>MRLISRLVNIILWFSYPERLKVSNPAPLHNKKNDATDDGDSQTADMLLCID</sequence>